<dbReference type="AlphaFoldDB" id="A0A5C6FD24"/>
<sequence>MIADWLPTIFPRDKPSQQKTGKPFLLLTVDSRSLDLLSRGYSQQIRSSARQPLPVSVRFLYKTLRRPSSTFAHASEPFQHIAPAANVQPDKYRQQCDYENRSAHHGVIIR</sequence>
<organism evidence="1 2">
    <name type="scientific">Rubripirellula reticaptiva</name>
    <dbReference type="NCBI Taxonomy" id="2528013"/>
    <lineage>
        <taxon>Bacteria</taxon>
        <taxon>Pseudomonadati</taxon>
        <taxon>Planctomycetota</taxon>
        <taxon>Planctomycetia</taxon>
        <taxon>Pirellulales</taxon>
        <taxon>Pirellulaceae</taxon>
        <taxon>Rubripirellula</taxon>
    </lineage>
</organism>
<evidence type="ECO:0000313" key="2">
    <source>
        <dbReference type="Proteomes" id="UP000317977"/>
    </source>
</evidence>
<accession>A0A5C6FD24</accession>
<comment type="caution">
    <text evidence="1">The sequence shown here is derived from an EMBL/GenBank/DDBJ whole genome shotgun (WGS) entry which is preliminary data.</text>
</comment>
<dbReference type="EMBL" id="SJPX01000001">
    <property type="protein sequence ID" value="TWU57559.1"/>
    <property type="molecule type" value="Genomic_DNA"/>
</dbReference>
<evidence type="ECO:0000313" key="1">
    <source>
        <dbReference type="EMBL" id="TWU57559.1"/>
    </source>
</evidence>
<reference evidence="1 2" key="1">
    <citation type="submission" date="2019-02" db="EMBL/GenBank/DDBJ databases">
        <title>Deep-cultivation of Planctomycetes and their phenomic and genomic characterization uncovers novel biology.</title>
        <authorList>
            <person name="Wiegand S."/>
            <person name="Jogler M."/>
            <person name="Boedeker C."/>
            <person name="Pinto D."/>
            <person name="Vollmers J."/>
            <person name="Rivas-Marin E."/>
            <person name="Kohn T."/>
            <person name="Peeters S.H."/>
            <person name="Heuer A."/>
            <person name="Rast P."/>
            <person name="Oberbeckmann S."/>
            <person name="Bunk B."/>
            <person name="Jeske O."/>
            <person name="Meyerdierks A."/>
            <person name="Storesund J.E."/>
            <person name="Kallscheuer N."/>
            <person name="Luecker S."/>
            <person name="Lage O.M."/>
            <person name="Pohl T."/>
            <person name="Merkel B.J."/>
            <person name="Hornburger P."/>
            <person name="Mueller R.-W."/>
            <person name="Bruemmer F."/>
            <person name="Labrenz M."/>
            <person name="Spormann A.M."/>
            <person name="Op Den Camp H."/>
            <person name="Overmann J."/>
            <person name="Amann R."/>
            <person name="Jetten M.S.M."/>
            <person name="Mascher T."/>
            <person name="Medema M.H."/>
            <person name="Devos D.P."/>
            <person name="Kaster A.-K."/>
            <person name="Ovreas L."/>
            <person name="Rohde M."/>
            <person name="Galperin M.Y."/>
            <person name="Jogler C."/>
        </authorList>
    </citation>
    <scope>NUCLEOTIDE SEQUENCE [LARGE SCALE GENOMIC DNA]</scope>
    <source>
        <strain evidence="1 2">Poly59</strain>
    </source>
</reference>
<dbReference type="Proteomes" id="UP000317977">
    <property type="component" value="Unassembled WGS sequence"/>
</dbReference>
<name>A0A5C6FD24_9BACT</name>
<protein>
    <submittedName>
        <fullName evidence="1">Uncharacterized protein</fullName>
    </submittedName>
</protein>
<gene>
    <name evidence="1" type="ORF">Poly59_04660</name>
</gene>
<keyword evidence="2" id="KW-1185">Reference proteome</keyword>
<proteinExistence type="predicted"/>